<keyword evidence="3" id="KW-0489">Methyltransferase</keyword>
<evidence type="ECO:0000313" key="4">
    <source>
        <dbReference type="Proteomes" id="UP001500804"/>
    </source>
</evidence>
<protein>
    <submittedName>
        <fullName evidence="3">Class I SAM-dependent methyltransferase</fullName>
    </submittedName>
</protein>
<dbReference type="InterPro" id="IPR041698">
    <property type="entry name" value="Methyltransf_25"/>
</dbReference>
<evidence type="ECO:0000259" key="2">
    <source>
        <dbReference type="Pfam" id="PF13649"/>
    </source>
</evidence>
<evidence type="ECO:0000313" key="3">
    <source>
        <dbReference type="EMBL" id="GAA5123449.1"/>
    </source>
</evidence>
<feature type="compositionally biased region" description="Polar residues" evidence="1">
    <location>
        <begin position="242"/>
        <end position="253"/>
    </location>
</feature>
<dbReference type="GO" id="GO:0032259">
    <property type="term" value="P:methylation"/>
    <property type="evidence" value="ECO:0007669"/>
    <property type="project" value="UniProtKB-KW"/>
</dbReference>
<reference evidence="4" key="1">
    <citation type="journal article" date="2019" name="Int. J. Syst. Evol. Microbiol.">
        <title>The Global Catalogue of Microorganisms (GCM) 10K type strain sequencing project: providing services to taxonomists for standard genome sequencing and annotation.</title>
        <authorList>
            <consortium name="The Broad Institute Genomics Platform"/>
            <consortium name="The Broad Institute Genome Sequencing Center for Infectious Disease"/>
            <person name="Wu L."/>
            <person name="Ma J."/>
        </authorList>
    </citation>
    <scope>NUCLEOTIDE SEQUENCE [LARGE SCALE GENOMIC DNA]</scope>
    <source>
        <strain evidence="4">JCM 18302</strain>
    </source>
</reference>
<organism evidence="3 4">
    <name type="scientific">Pseudonocardia adelaidensis</name>
    <dbReference type="NCBI Taxonomy" id="648754"/>
    <lineage>
        <taxon>Bacteria</taxon>
        <taxon>Bacillati</taxon>
        <taxon>Actinomycetota</taxon>
        <taxon>Actinomycetes</taxon>
        <taxon>Pseudonocardiales</taxon>
        <taxon>Pseudonocardiaceae</taxon>
        <taxon>Pseudonocardia</taxon>
    </lineage>
</organism>
<evidence type="ECO:0000256" key="1">
    <source>
        <dbReference type="SAM" id="MobiDB-lite"/>
    </source>
</evidence>
<dbReference type="InterPro" id="IPR050508">
    <property type="entry name" value="Methyltransf_Superfamily"/>
</dbReference>
<dbReference type="Gene3D" id="3.40.50.150">
    <property type="entry name" value="Vaccinia Virus protein VP39"/>
    <property type="match status" value="1"/>
</dbReference>
<dbReference type="InterPro" id="IPR029063">
    <property type="entry name" value="SAM-dependent_MTases_sf"/>
</dbReference>
<dbReference type="EMBL" id="BAABJO010000012">
    <property type="protein sequence ID" value="GAA5123449.1"/>
    <property type="molecule type" value="Genomic_DNA"/>
</dbReference>
<dbReference type="SUPFAM" id="SSF53335">
    <property type="entry name" value="S-adenosyl-L-methionine-dependent methyltransferases"/>
    <property type="match status" value="1"/>
</dbReference>
<comment type="caution">
    <text evidence="3">The sequence shown here is derived from an EMBL/GenBank/DDBJ whole genome shotgun (WGS) entry which is preliminary data.</text>
</comment>
<dbReference type="RefSeq" id="WP_345606192.1">
    <property type="nucleotide sequence ID" value="NZ_BAABJO010000012.1"/>
</dbReference>
<feature type="domain" description="Methyltransferase" evidence="2">
    <location>
        <begin position="55"/>
        <end position="145"/>
    </location>
</feature>
<sequence>MIETAHLSATRSGYDAMAEQYAELFAASLDESPLDRALLTGFAEMVRRGHPDPQVLEVGSGPGGVAAHLHRLGLPVRGIDLSPAMVALARREHPGIGFEVGEMSALDVADESVAGVVAWYSVIHVPAPRRPEVIGEFHRVLRPGGYALLAFQVGDDTLHLDEAFGHQVSLDFHRLQPDAVVALLEDAGFDLTARLVRAPEPTSASAKVPQGFLIARKPGPTGRGCRRRGQEDAAGPRRSQRLPATSRKTTTRP</sequence>
<dbReference type="CDD" id="cd02440">
    <property type="entry name" value="AdoMet_MTases"/>
    <property type="match status" value="1"/>
</dbReference>
<dbReference type="GO" id="GO:0008168">
    <property type="term" value="F:methyltransferase activity"/>
    <property type="evidence" value="ECO:0007669"/>
    <property type="project" value="UniProtKB-KW"/>
</dbReference>
<dbReference type="Pfam" id="PF13649">
    <property type="entry name" value="Methyltransf_25"/>
    <property type="match status" value="1"/>
</dbReference>
<gene>
    <name evidence="3" type="ORF">GCM10023320_35190</name>
</gene>
<keyword evidence="3" id="KW-0808">Transferase</keyword>
<accession>A0ABP9NLE2</accession>
<proteinExistence type="predicted"/>
<dbReference type="Proteomes" id="UP001500804">
    <property type="component" value="Unassembled WGS sequence"/>
</dbReference>
<feature type="region of interest" description="Disordered" evidence="1">
    <location>
        <begin position="214"/>
        <end position="253"/>
    </location>
</feature>
<keyword evidence="4" id="KW-1185">Reference proteome</keyword>
<name>A0ABP9NLE2_9PSEU</name>
<dbReference type="PANTHER" id="PTHR42912">
    <property type="entry name" value="METHYLTRANSFERASE"/>
    <property type="match status" value="1"/>
</dbReference>